<dbReference type="EnsemblMetazoa" id="CLYHEMT000178.1">
    <property type="protein sequence ID" value="CLYHEMP000178.1"/>
    <property type="gene ID" value="CLYHEMG000178"/>
</dbReference>
<dbReference type="InterPro" id="IPR057714">
    <property type="entry name" value="PH_NISCH_C"/>
</dbReference>
<dbReference type="Pfam" id="PF00787">
    <property type="entry name" value="PX"/>
    <property type="match status" value="1"/>
</dbReference>
<sequence>MAEHQVNIKESAHEWDQQPPEFHHNTDFNQGGVVKRPLQKENPAERKSSTSDLTMDFLLEQEKRNQIRNIVVESFDKVGDHVVYNIDIHIKERSWSVARRYREFHRLHEQLVQQHGLAWELLPPKKIVGNLSSSHLEKRKVALQKYLKTVVTVFTDLPRPLIGFLEIDQFDVHAVCQQLSRDMYEIGDDLLSKGLVFKISPLQIHCINRRLHLPLPTCESQDPAEDIGHLYSFIQQVPRILVFPGFQKNCVGSEDITYDLSIFRSLDYLEIQCCDIEYLEGIEAVQKCTSELRVHKSIQLLKDILIGAQCWEQGVLMTVSTQNGKEDRTQITERFPSWKKLKRASFSYNDIRSIDYSMTLLPSLECLDLSHNLLTEVEYLEELTFLTDLNLSYNEMRHLSEFPYKLPSISFLNLAGNGIQNIDGLDKLYCLEKLNISNNRMKRVKDVLPLGNLPLLRRLRVVGNPFAETGNYRTRILGQFGGRAGEVVLDGIPTSNREMNKIKEIVASQDSYDIVEDEPYPSTVSQSSASSYAPSFAPPTPRPVSPLLPTVASSQQNDDKKPTSPRTKRKERIPQITNRVSTKDKTAEDKLEVLENEDEQFRQKIEKLREHAGESWLTVYNEMNVDQHQQQPQKPQMNKQPASPSTMRKRNSKKVKNKEEKHQNETAVKETKNEGDCEPKQKQPSFARLLSVEAIDLELSDELRAEIKRLIRENVHVFEETYLVSSNKDEEKETKEYLIAVDVETNLLSQINFETGSTVKSYYLNSIRGVQIFEDGPSLQILQFEAKQWEKNNDIITQSHSLVKFTTKALKDCAGLYLILKSCAEGRRTVSKIATIQEITSNVLDNPYKMPKDILMAFFQNFIRKASSASPKKNENRQKTQRQTSQQQHQHTDYENINIEQHSFLKHVENTDSQQQQTILSVLWVGCLPYLFPDEEIPVAVVTTSLNIFLFRVFHPADDELDSKETPTFNTVASLEEAMHCFYSFPLKSLREVVVGLFDQGLRLEVSDEGPRGTFVLLTRDANKTGQFLDVLTSLVSIKTGVQEESNAPVENQVSIVYPDESKINALKAQLQEQEISPLGSRENLISYCIVYQIRENNARKDAYDDVTSVYLRSMILTNLRIFLCDEDYVHWPLPSYIHSAPFTPQWVVDDVNKAESVIGVDLWEEQKHSLRGSYGLSLTFEGNTQQTPSSDLKGSTAHVWNMIFQSLSEREQLVRSLASIWKNSFGQDLKVTKSNVLASTKSSLPLIKGHAKKPSGNIAIPSHQSIDSPEMFTSIDRARLNELFRNKIAQGDDVTTTGVQYVACVGCKPYKYPDIEIPVAVLLGKYKIYLICGPKNRKFLLANTQFEDQESSTSLYLTSIEISDLQQVVVGLFDQCLRLETGYPECTFVLVTRDFDRTNELIQRLSQAILALPKQMKVLENDSTLSESRETTAEIFQLYKSEDESGTNYYPKSEFIHPNSSIKFVYPSDDLLEKLRVKIQEYIQLVDLFPTENDFGILLYALVFQKQNELETPFTFVISETFLCLIMEDHVGYPLPLFVKELPDRSQYELSDVRLISSLVRVEFSDFHSGELSLIFNACAVDPSKYGDRFKMGSVEDDYSYVTDVNAIPNAGTETSKENAGNVPGVESNAEEDNILRWQLRAHSYAEREKIFDMISKMWTNIFTGKSLPVIRVKS</sequence>
<dbReference type="Pfam" id="PF14580">
    <property type="entry name" value="LRR_9"/>
    <property type="match status" value="1"/>
</dbReference>
<evidence type="ECO:0000256" key="1">
    <source>
        <dbReference type="ARBA" id="ARBA00022614"/>
    </source>
</evidence>
<dbReference type="Gene3D" id="3.30.1520.10">
    <property type="entry name" value="Phox-like domain"/>
    <property type="match status" value="1"/>
</dbReference>
<dbReference type="SUPFAM" id="SSF64268">
    <property type="entry name" value="PX domain"/>
    <property type="match status" value="1"/>
</dbReference>
<dbReference type="Gene3D" id="3.80.10.10">
    <property type="entry name" value="Ribonuclease Inhibitor"/>
    <property type="match status" value="2"/>
</dbReference>
<feature type="domain" description="PX" evidence="4">
    <location>
        <begin position="62"/>
        <end position="172"/>
    </location>
</feature>
<dbReference type="OrthoDB" id="430293at2759"/>
<dbReference type="PANTHER" id="PTHR15454:SF35">
    <property type="entry name" value="NISCHARIN"/>
    <property type="match status" value="1"/>
</dbReference>
<feature type="compositionally biased region" description="Basic residues" evidence="3">
    <location>
        <begin position="647"/>
        <end position="656"/>
    </location>
</feature>
<keyword evidence="2" id="KW-0677">Repeat</keyword>
<evidence type="ECO:0000313" key="6">
    <source>
        <dbReference type="Proteomes" id="UP000594262"/>
    </source>
</evidence>
<evidence type="ECO:0000313" key="5">
    <source>
        <dbReference type="EnsemblMetazoa" id="CLYHEMP000178.1"/>
    </source>
</evidence>
<dbReference type="InterPro" id="IPR036871">
    <property type="entry name" value="PX_dom_sf"/>
</dbReference>
<keyword evidence="1" id="KW-0433">Leucine-rich repeat</keyword>
<feature type="compositionally biased region" description="Basic and acidic residues" evidence="3">
    <location>
        <begin position="657"/>
        <end position="681"/>
    </location>
</feature>
<feature type="region of interest" description="Disordered" evidence="3">
    <location>
        <begin position="868"/>
        <end position="892"/>
    </location>
</feature>
<feature type="region of interest" description="Disordered" evidence="3">
    <location>
        <begin position="1"/>
        <end position="53"/>
    </location>
</feature>
<dbReference type="GO" id="GO:0035091">
    <property type="term" value="F:phosphatidylinositol binding"/>
    <property type="evidence" value="ECO:0007669"/>
    <property type="project" value="InterPro"/>
</dbReference>
<dbReference type="SUPFAM" id="SSF52058">
    <property type="entry name" value="L domain-like"/>
    <property type="match status" value="1"/>
</dbReference>
<dbReference type="InterPro" id="IPR032675">
    <property type="entry name" value="LRR_dom_sf"/>
</dbReference>
<dbReference type="Pfam" id="PF25625">
    <property type="entry name" value="PH_NISCH_C"/>
    <property type="match status" value="2"/>
</dbReference>
<dbReference type="InterPro" id="IPR001611">
    <property type="entry name" value="Leu-rich_rpt"/>
</dbReference>
<evidence type="ECO:0000259" key="4">
    <source>
        <dbReference type="PROSITE" id="PS50195"/>
    </source>
</evidence>
<feature type="region of interest" description="Disordered" evidence="3">
    <location>
        <begin position="626"/>
        <end position="682"/>
    </location>
</feature>
<feature type="compositionally biased region" description="Basic and acidic residues" evidence="3">
    <location>
        <begin position="581"/>
        <end position="591"/>
    </location>
</feature>
<reference evidence="5" key="1">
    <citation type="submission" date="2021-01" db="UniProtKB">
        <authorList>
            <consortium name="EnsemblMetazoa"/>
        </authorList>
    </citation>
    <scope>IDENTIFICATION</scope>
</reference>
<name>A0A7M5V057_9CNID</name>
<organism evidence="5 6">
    <name type="scientific">Clytia hemisphaerica</name>
    <dbReference type="NCBI Taxonomy" id="252671"/>
    <lineage>
        <taxon>Eukaryota</taxon>
        <taxon>Metazoa</taxon>
        <taxon>Cnidaria</taxon>
        <taxon>Hydrozoa</taxon>
        <taxon>Hydroidolina</taxon>
        <taxon>Leptothecata</taxon>
        <taxon>Obeliida</taxon>
        <taxon>Clytiidae</taxon>
        <taxon>Clytia</taxon>
    </lineage>
</organism>
<dbReference type="PANTHER" id="PTHR15454">
    <property type="entry name" value="NISCHARIN RELATED"/>
    <property type="match status" value="1"/>
</dbReference>
<proteinExistence type="predicted"/>
<dbReference type="PROSITE" id="PS50195">
    <property type="entry name" value="PX"/>
    <property type="match status" value="1"/>
</dbReference>
<feature type="compositionally biased region" description="Low complexity" evidence="3">
    <location>
        <begin position="520"/>
        <end position="535"/>
    </location>
</feature>
<feature type="compositionally biased region" description="Basic and acidic residues" evidence="3">
    <location>
        <begin position="38"/>
        <end position="49"/>
    </location>
</feature>
<dbReference type="InterPro" id="IPR001683">
    <property type="entry name" value="PX_dom"/>
</dbReference>
<protein>
    <recommendedName>
        <fullName evidence="4">PX domain-containing protein</fullName>
    </recommendedName>
</protein>
<feature type="region of interest" description="Disordered" evidence="3">
    <location>
        <begin position="517"/>
        <end position="591"/>
    </location>
</feature>
<accession>A0A7M5V057</accession>
<evidence type="ECO:0000256" key="3">
    <source>
        <dbReference type="SAM" id="MobiDB-lite"/>
    </source>
</evidence>
<keyword evidence="6" id="KW-1185">Reference proteome</keyword>
<feature type="compositionally biased region" description="Pro residues" evidence="3">
    <location>
        <begin position="536"/>
        <end position="546"/>
    </location>
</feature>
<dbReference type="GO" id="GO:0005737">
    <property type="term" value="C:cytoplasm"/>
    <property type="evidence" value="ECO:0007669"/>
    <property type="project" value="TreeGrafter"/>
</dbReference>
<dbReference type="Proteomes" id="UP000594262">
    <property type="component" value="Unplaced"/>
</dbReference>
<evidence type="ECO:0000256" key="2">
    <source>
        <dbReference type="ARBA" id="ARBA00022737"/>
    </source>
</evidence>
<feature type="compositionally biased region" description="Basic and acidic residues" evidence="3">
    <location>
        <begin position="1"/>
        <end position="26"/>
    </location>
</feature>
<dbReference type="GeneID" id="136813102"/>
<dbReference type="PROSITE" id="PS51450">
    <property type="entry name" value="LRR"/>
    <property type="match status" value="2"/>
</dbReference>
<dbReference type="SMART" id="SM00312">
    <property type="entry name" value="PX"/>
    <property type="match status" value="1"/>
</dbReference>
<feature type="compositionally biased region" description="Low complexity" evidence="3">
    <location>
        <begin position="627"/>
        <end position="641"/>
    </location>
</feature>
<dbReference type="RefSeq" id="XP_066925722.1">
    <property type="nucleotide sequence ID" value="XM_067069621.1"/>
</dbReference>